<dbReference type="Proteomes" id="UP000451233">
    <property type="component" value="Unassembled WGS sequence"/>
</dbReference>
<dbReference type="PANTHER" id="PTHR36437">
    <property type="entry name" value="GLYOXALASE/BLEOMYCIN RESISTANCE PROTEIN/DIOXYGENASE"/>
    <property type="match status" value="1"/>
</dbReference>
<dbReference type="EMBL" id="WVHS01000001">
    <property type="protein sequence ID" value="MXV13759.1"/>
    <property type="molecule type" value="Genomic_DNA"/>
</dbReference>
<sequence length="121" mass="13390">MKAIEIISIPVTDQQKAKQFYVDLGFTVLVEAPFEGDKQWIQLGFPGSDLSITLVTWFENMSPGCINGLVIKTDDLEKDREALTAKGISVGQTDQTPWGLFAAVNDPDGNRLSLHQDIKPR</sequence>
<comment type="caution">
    <text evidence="2">The sequence shown here is derived from an EMBL/GenBank/DDBJ whole genome shotgun (WGS) entry which is preliminary data.</text>
</comment>
<name>A0A7K1XSN8_9SPHI</name>
<dbReference type="InterPro" id="IPR037523">
    <property type="entry name" value="VOC_core"/>
</dbReference>
<reference evidence="2 3" key="1">
    <citation type="submission" date="2019-11" db="EMBL/GenBank/DDBJ databases">
        <title>Pedobacter sp. HMF7056 Genome sequencing and assembly.</title>
        <authorList>
            <person name="Kang H."/>
            <person name="Kim H."/>
            <person name="Joh K."/>
        </authorList>
    </citation>
    <scope>NUCLEOTIDE SEQUENCE [LARGE SCALE GENOMIC DNA]</scope>
    <source>
        <strain evidence="2 3">HMF7056</strain>
    </source>
</reference>
<keyword evidence="3" id="KW-1185">Reference proteome</keyword>
<dbReference type="RefSeq" id="WP_160904789.1">
    <property type="nucleotide sequence ID" value="NZ_WVHS01000001.1"/>
</dbReference>
<evidence type="ECO:0000259" key="1">
    <source>
        <dbReference type="PROSITE" id="PS51819"/>
    </source>
</evidence>
<dbReference type="Gene3D" id="3.10.180.10">
    <property type="entry name" value="2,3-Dihydroxybiphenyl 1,2-Dioxygenase, domain 1"/>
    <property type="match status" value="1"/>
</dbReference>
<proteinExistence type="predicted"/>
<dbReference type="SUPFAM" id="SSF54593">
    <property type="entry name" value="Glyoxalase/Bleomycin resistance protein/Dihydroxybiphenyl dioxygenase"/>
    <property type="match status" value="1"/>
</dbReference>
<dbReference type="Pfam" id="PF00903">
    <property type="entry name" value="Glyoxalase"/>
    <property type="match status" value="1"/>
</dbReference>
<evidence type="ECO:0000313" key="2">
    <source>
        <dbReference type="EMBL" id="MXV13759.1"/>
    </source>
</evidence>
<protein>
    <submittedName>
        <fullName evidence="2">Glyoxalase</fullName>
    </submittedName>
</protein>
<dbReference type="PROSITE" id="PS51819">
    <property type="entry name" value="VOC"/>
    <property type="match status" value="1"/>
</dbReference>
<dbReference type="InterPro" id="IPR029068">
    <property type="entry name" value="Glyas_Bleomycin-R_OHBP_Dase"/>
</dbReference>
<dbReference type="InterPro" id="IPR004360">
    <property type="entry name" value="Glyas_Fos-R_dOase_dom"/>
</dbReference>
<feature type="domain" description="VOC" evidence="1">
    <location>
        <begin position="3"/>
        <end position="117"/>
    </location>
</feature>
<dbReference type="PANTHER" id="PTHR36437:SF2">
    <property type="entry name" value="GLYOXALASE_BLEOMYCIN RESISTANCE PROTEIN_DIOXYGENASE"/>
    <property type="match status" value="1"/>
</dbReference>
<accession>A0A7K1XSN8</accession>
<organism evidence="2 3">
    <name type="scientific">Hufsiella ginkgonis</name>
    <dbReference type="NCBI Taxonomy" id="2695274"/>
    <lineage>
        <taxon>Bacteria</taxon>
        <taxon>Pseudomonadati</taxon>
        <taxon>Bacteroidota</taxon>
        <taxon>Sphingobacteriia</taxon>
        <taxon>Sphingobacteriales</taxon>
        <taxon>Sphingobacteriaceae</taxon>
        <taxon>Hufsiella</taxon>
    </lineage>
</organism>
<dbReference type="AlphaFoldDB" id="A0A7K1XSN8"/>
<gene>
    <name evidence="2" type="ORF">GS398_00455</name>
</gene>
<evidence type="ECO:0000313" key="3">
    <source>
        <dbReference type="Proteomes" id="UP000451233"/>
    </source>
</evidence>